<evidence type="ECO:0000256" key="2">
    <source>
        <dbReference type="SAM" id="MobiDB-lite"/>
    </source>
</evidence>
<feature type="compositionally biased region" description="Basic and acidic residues" evidence="2">
    <location>
        <begin position="1"/>
        <end position="19"/>
    </location>
</feature>
<dbReference type="EMBL" id="JBHRXY010000029">
    <property type="protein sequence ID" value="MFC3631434.1"/>
    <property type="molecule type" value="Genomic_DNA"/>
</dbReference>
<dbReference type="Proteomes" id="UP001595539">
    <property type="component" value="Unassembled WGS sequence"/>
</dbReference>
<evidence type="ECO:0000256" key="1">
    <source>
        <dbReference type="SAM" id="Coils"/>
    </source>
</evidence>
<protein>
    <submittedName>
        <fullName evidence="4">PhnA-like protein</fullName>
    </submittedName>
</protein>
<keyword evidence="3" id="KW-0812">Transmembrane</keyword>
<keyword evidence="3" id="KW-0472">Membrane</keyword>
<evidence type="ECO:0000313" key="4">
    <source>
        <dbReference type="EMBL" id="MFC3631434.1"/>
    </source>
</evidence>
<feature type="transmembrane region" description="Helical" evidence="3">
    <location>
        <begin position="84"/>
        <end position="107"/>
    </location>
</feature>
<keyword evidence="3" id="KW-1133">Transmembrane helix</keyword>
<gene>
    <name evidence="4" type="ORF">ACFOM8_18545</name>
</gene>
<proteinExistence type="predicted"/>
<feature type="transmembrane region" description="Helical" evidence="3">
    <location>
        <begin position="40"/>
        <end position="64"/>
    </location>
</feature>
<feature type="transmembrane region" description="Helical" evidence="3">
    <location>
        <begin position="119"/>
        <end position="138"/>
    </location>
</feature>
<feature type="coiled-coil region" evidence="1">
    <location>
        <begin position="241"/>
        <end position="268"/>
    </location>
</feature>
<organism evidence="4 5">
    <name type="scientific">Paracoccus angustae</name>
    <dbReference type="NCBI Taxonomy" id="1671480"/>
    <lineage>
        <taxon>Bacteria</taxon>
        <taxon>Pseudomonadati</taxon>
        <taxon>Pseudomonadota</taxon>
        <taxon>Alphaproteobacteria</taxon>
        <taxon>Rhodobacterales</taxon>
        <taxon>Paracoccaceae</taxon>
        <taxon>Paracoccus</taxon>
    </lineage>
</organism>
<sequence>MTDTVRSDTPRGRGDHDAPHMSPVTPAEDTRTIMINQISWGAVLAGVVLTLAIQLILNLIGLGIGAATLDPGQGAGANPEASTLGIGAGLWFVVAGIVASYVGGFAAGRLGGKPKESTAGWHGLTTWALSTLLIFYLLTSTLGSIVGGAFGTLGNTLSGVATTVGGAAQTAVEAAAPAVAGEGDFSAIEDAIPAGAGEDAAALRDAALASVRALVTGDEAQADTAREEAAQAVASARSVPIEEARSQVEELEAQYRETAANVREQATEVADTATTAVSTGTLLGALGLVIGAIAAWFGGRSGAVDPTVTARLTTTRRTTRM</sequence>
<evidence type="ECO:0000256" key="3">
    <source>
        <dbReference type="SAM" id="Phobius"/>
    </source>
</evidence>
<dbReference type="RefSeq" id="WP_377763708.1">
    <property type="nucleotide sequence ID" value="NZ_JBHRXY010000029.1"/>
</dbReference>
<evidence type="ECO:0000313" key="5">
    <source>
        <dbReference type="Proteomes" id="UP001595539"/>
    </source>
</evidence>
<comment type="caution">
    <text evidence="4">The sequence shown here is derived from an EMBL/GenBank/DDBJ whole genome shotgun (WGS) entry which is preliminary data.</text>
</comment>
<name>A0ABV7U8K9_9RHOB</name>
<feature type="region of interest" description="Disordered" evidence="2">
    <location>
        <begin position="1"/>
        <end position="26"/>
    </location>
</feature>
<accession>A0ABV7U8K9</accession>
<keyword evidence="1" id="KW-0175">Coiled coil</keyword>
<keyword evidence="5" id="KW-1185">Reference proteome</keyword>
<reference evidence="5" key="1">
    <citation type="journal article" date="2019" name="Int. J. Syst. Evol. Microbiol.">
        <title>The Global Catalogue of Microorganisms (GCM) 10K type strain sequencing project: providing services to taxonomists for standard genome sequencing and annotation.</title>
        <authorList>
            <consortium name="The Broad Institute Genomics Platform"/>
            <consortium name="The Broad Institute Genome Sequencing Center for Infectious Disease"/>
            <person name="Wu L."/>
            <person name="Ma J."/>
        </authorList>
    </citation>
    <scope>NUCLEOTIDE SEQUENCE [LARGE SCALE GENOMIC DNA]</scope>
    <source>
        <strain evidence="5">KCTC 42473</strain>
    </source>
</reference>